<organism evidence="1">
    <name type="scientific">marine sediment metagenome</name>
    <dbReference type="NCBI Taxonomy" id="412755"/>
    <lineage>
        <taxon>unclassified sequences</taxon>
        <taxon>metagenomes</taxon>
        <taxon>ecological metagenomes</taxon>
    </lineage>
</organism>
<accession>A0A0F9GSM0</accession>
<comment type="caution">
    <text evidence="1">The sequence shown here is derived from an EMBL/GenBank/DDBJ whole genome shotgun (WGS) entry which is preliminary data.</text>
</comment>
<protein>
    <submittedName>
        <fullName evidence="1">Uncharacterized protein</fullName>
    </submittedName>
</protein>
<evidence type="ECO:0000313" key="1">
    <source>
        <dbReference type="EMBL" id="KKL72365.1"/>
    </source>
</evidence>
<dbReference type="EMBL" id="LAZR01025294">
    <property type="protein sequence ID" value="KKL72365.1"/>
    <property type="molecule type" value="Genomic_DNA"/>
</dbReference>
<gene>
    <name evidence="1" type="ORF">LCGC14_2085630</name>
</gene>
<reference evidence="1" key="1">
    <citation type="journal article" date="2015" name="Nature">
        <title>Complex archaea that bridge the gap between prokaryotes and eukaryotes.</title>
        <authorList>
            <person name="Spang A."/>
            <person name="Saw J.H."/>
            <person name="Jorgensen S.L."/>
            <person name="Zaremba-Niedzwiedzka K."/>
            <person name="Martijn J."/>
            <person name="Lind A.E."/>
            <person name="van Eijk R."/>
            <person name="Schleper C."/>
            <person name="Guy L."/>
            <person name="Ettema T.J."/>
        </authorList>
    </citation>
    <scope>NUCLEOTIDE SEQUENCE</scope>
</reference>
<name>A0A0F9GSM0_9ZZZZ</name>
<sequence>MLIQFVGDDKQSRFNGDGIIVKKLDVVEVTEKQKELLYEDHAAWWKDKNIRPNFKTPDVTDKNGKVIKTGKSVVVTTKELQKPVINSHGLYQSHPEIS</sequence>
<dbReference type="AlphaFoldDB" id="A0A0F9GSM0"/>
<proteinExistence type="predicted"/>